<evidence type="ECO:0000313" key="1">
    <source>
        <dbReference type="EMBL" id="MDM5283972.1"/>
    </source>
</evidence>
<reference evidence="1" key="1">
    <citation type="submission" date="2023-06" db="EMBL/GenBank/DDBJ databases">
        <title>Comparative genomics of Bacillaceae isolates and their secondary metabolite potential.</title>
        <authorList>
            <person name="Song L."/>
            <person name="Nielsen L.J."/>
            <person name="Mohite O."/>
            <person name="Xu X."/>
            <person name="Weber T."/>
            <person name="Kovacs A.T."/>
        </authorList>
    </citation>
    <scope>NUCLEOTIDE SEQUENCE</scope>
    <source>
        <strain evidence="1">G1S1</strain>
    </source>
</reference>
<comment type="caution">
    <text evidence="1">The sequence shown here is derived from an EMBL/GenBank/DDBJ whole genome shotgun (WGS) entry which is preliminary data.</text>
</comment>
<dbReference type="GO" id="GO:0000166">
    <property type="term" value="F:nucleotide binding"/>
    <property type="evidence" value="ECO:0007669"/>
    <property type="project" value="InterPro"/>
</dbReference>
<dbReference type="InterPro" id="IPR023214">
    <property type="entry name" value="HAD_sf"/>
</dbReference>
<dbReference type="RefSeq" id="WP_260358005.1">
    <property type="nucleotide sequence ID" value="NZ_JAOAQM010000001.1"/>
</dbReference>
<dbReference type="Proteomes" id="UP001238973">
    <property type="component" value="Unassembled WGS sequence"/>
</dbReference>
<gene>
    <name evidence="1" type="ORF">QUF85_11720</name>
</gene>
<name>A0AAJ1QM14_9BACI</name>
<evidence type="ECO:0000313" key="2">
    <source>
        <dbReference type="Proteomes" id="UP001238973"/>
    </source>
</evidence>
<dbReference type="AlphaFoldDB" id="A0AAJ1QM14"/>
<accession>A0AAJ1QM14</accession>
<protein>
    <submittedName>
        <fullName evidence="1">Uncharacterized protein</fullName>
    </submittedName>
</protein>
<dbReference type="Gene3D" id="3.40.50.1000">
    <property type="entry name" value="HAD superfamily/HAD-like"/>
    <property type="match status" value="1"/>
</dbReference>
<dbReference type="EMBL" id="JAUCFI010000003">
    <property type="protein sequence ID" value="MDM5283972.1"/>
    <property type="molecule type" value="Genomic_DNA"/>
</dbReference>
<organism evidence="1 2">
    <name type="scientific">Peribacillus frigoritolerans</name>
    <dbReference type="NCBI Taxonomy" id="450367"/>
    <lineage>
        <taxon>Bacteria</taxon>
        <taxon>Bacillati</taxon>
        <taxon>Bacillota</taxon>
        <taxon>Bacilli</taxon>
        <taxon>Bacillales</taxon>
        <taxon>Bacillaceae</taxon>
        <taxon>Peribacillus</taxon>
    </lineage>
</organism>
<dbReference type="Gene3D" id="3.40.1110.10">
    <property type="entry name" value="Calcium-transporting ATPase, cytoplasmic domain N"/>
    <property type="match status" value="1"/>
</dbReference>
<sequence>MAEGKTLMVLGTEKEILSIIAVADEMRESSKEVISKLNRMGFETVMLTKEPHQYKRRF</sequence>
<proteinExistence type="predicted"/>
<dbReference type="InterPro" id="IPR023299">
    <property type="entry name" value="ATPase_P-typ_cyto_dom_N"/>
</dbReference>